<dbReference type="Proteomes" id="UP000035017">
    <property type="component" value="Unassembled WGS sequence"/>
</dbReference>
<dbReference type="PANTHER" id="PTHR46797:SF23">
    <property type="entry name" value="HTH-TYPE TRANSCRIPTIONAL REGULATOR SUTR"/>
    <property type="match status" value="1"/>
</dbReference>
<dbReference type="Pfam" id="PF01381">
    <property type="entry name" value="HTH_3"/>
    <property type="match status" value="1"/>
</dbReference>
<evidence type="ECO:0000313" key="6">
    <source>
        <dbReference type="Proteomes" id="UP000035017"/>
    </source>
</evidence>
<dbReference type="InterPro" id="IPR001387">
    <property type="entry name" value="Cro/C1-type_HTH"/>
</dbReference>
<dbReference type="Gene3D" id="1.10.260.40">
    <property type="entry name" value="lambda repressor-like DNA-binding domains"/>
    <property type="match status" value="1"/>
</dbReference>
<name>A0A0D0IYQ0_AGRTU</name>
<evidence type="ECO:0000313" key="5">
    <source>
        <dbReference type="EMBL" id="KIP98340.1"/>
    </source>
</evidence>
<dbReference type="GO" id="GO:0003700">
    <property type="term" value="F:DNA-binding transcription factor activity"/>
    <property type="evidence" value="ECO:0007669"/>
    <property type="project" value="TreeGrafter"/>
</dbReference>
<keyword evidence="1" id="KW-0805">Transcription regulation</keyword>
<reference evidence="5 6" key="1">
    <citation type="submission" date="2014-12" db="EMBL/GenBank/DDBJ databases">
        <title>16Stimator: statistical estimation of ribosomal gene copy numbers from draft genome assemblies.</title>
        <authorList>
            <person name="Perisin M.A."/>
            <person name="Vetter M."/>
            <person name="Gilbert J.A."/>
            <person name="Bergelson J."/>
        </authorList>
    </citation>
    <scope>NUCLEOTIDE SEQUENCE [LARGE SCALE GENOMIC DNA]</scope>
    <source>
        <strain evidence="5 6">MEJ076</strain>
    </source>
</reference>
<keyword evidence="3" id="KW-0804">Transcription</keyword>
<dbReference type="EMBL" id="JXQV01000035">
    <property type="protein sequence ID" value="KIP98340.1"/>
    <property type="molecule type" value="Genomic_DNA"/>
</dbReference>
<comment type="caution">
    <text evidence="5">The sequence shown here is derived from an EMBL/GenBank/DDBJ whole genome shotgun (WGS) entry which is preliminary data.</text>
</comment>
<proteinExistence type="predicted"/>
<dbReference type="InterPro" id="IPR050807">
    <property type="entry name" value="TransReg_Diox_bact_type"/>
</dbReference>
<evidence type="ECO:0000259" key="4">
    <source>
        <dbReference type="PROSITE" id="PS50943"/>
    </source>
</evidence>
<keyword evidence="2" id="KW-0238">DNA-binding</keyword>
<dbReference type="CDD" id="cd00093">
    <property type="entry name" value="HTH_XRE"/>
    <property type="match status" value="1"/>
</dbReference>
<dbReference type="SUPFAM" id="SSF47413">
    <property type="entry name" value="lambda repressor-like DNA-binding domains"/>
    <property type="match status" value="1"/>
</dbReference>
<dbReference type="SMART" id="SM00530">
    <property type="entry name" value="HTH_XRE"/>
    <property type="match status" value="1"/>
</dbReference>
<accession>A0A0D0IYQ0</accession>
<evidence type="ECO:0000256" key="2">
    <source>
        <dbReference type="ARBA" id="ARBA00023125"/>
    </source>
</evidence>
<dbReference type="AlphaFoldDB" id="A0A0D0IYQ0"/>
<dbReference type="GO" id="GO:0003677">
    <property type="term" value="F:DNA binding"/>
    <property type="evidence" value="ECO:0007669"/>
    <property type="project" value="UniProtKB-KW"/>
</dbReference>
<evidence type="ECO:0000256" key="3">
    <source>
        <dbReference type="ARBA" id="ARBA00023163"/>
    </source>
</evidence>
<dbReference type="GO" id="GO:0005829">
    <property type="term" value="C:cytosol"/>
    <property type="evidence" value="ECO:0007669"/>
    <property type="project" value="TreeGrafter"/>
</dbReference>
<organism evidence="5 6">
    <name type="scientific">Agrobacterium tumefaciens</name>
    <dbReference type="NCBI Taxonomy" id="358"/>
    <lineage>
        <taxon>Bacteria</taxon>
        <taxon>Pseudomonadati</taxon>
        <taxon>Pseudomonadota</taxon>
        <taxon>Alphaproteobacteria</taxon>
        <taxon>Hyphomicrobiales</taxon>
        <taxon>Rhizobiaceae</taxon>
        <taxon>Rhizobium/Agrobacterium group</taxon>
        <taxon>Agrobacterium</taxon>
        <taxon>Agrobacterium tumefaciens complex</taxon>
    </lineage>
</organism>
<gene>
    <name evidence="5" type="ORF">RU07_22080</name>
</gene>
<dbReference type="PANTHER" id="PTHR46797">
    <property type="entry name" value="HTH-TYPE TRANSCRIPTIONAL REGULATOR"/>
    <property type="match status" value="1"/>
</dbReference>
<dbReference type="InterPro" id="IPR010982">
    <property type="entry name" value="Lambda_DNA-bd_dom_sf"/>
</dbReference>
<sequence>METDTNALRKIVALNMRVRRAELDITQEELALRTGITQAYLSGIEREKRNPSLDNIQKIAAALELTPPALLTPRMR</sequence>
<feature type="domain" description="HTH cro/C1-type" evidence="4">
    <location>
        <begin position="16"/>
        <end position="70"/>
    </location>
</feature>
<dbReference type="PROSITE" id="PS50943">
    <property type="entry name" value="HTH_CROC1"/>
    <property type="match status" value="1"/>
</dbReference>
<evidence type="ECO:0000256" key="1">
    <source>
        <dbReference type="ARBA" id="ARBA00023015"/>
    </source>
</evidence>
<protein>
    <recommendedName>
        <fullName evidence="4">HTH cro/C1-type domain-containing protein</fullName>
    </recommendedName>
</protein>